<protein>
    <submittedName>
        <fullName evidence="1">Uncharacterized protein</fullName>
    </submittedName>
</protein>
<dbReference type="AlphaFoldDB" id="A0A426TUV0"/>
<gene>
    <name evidence="1" type="ORF">EI684_16460</name>
</gene>
<dbReference type="EMBL" id="RSAS01000663">
    <property type="protein sequence ID" value="RRR69155.1"/>
    <property type="molecule type" value="Genomic_DNA"/>
</dbReference>
<evidence type="ECO:0000313" key="1">
    <source>
        <dbReference type="EMBL" id="RRR69155.1"/>
    </source>
</evidence>
<accession>A0A426TUV0</accession>
<comment type="caution">
    <text evidence="1">The sequence shown here is derived from an EMBL/GenBank/DDBJ whole genome shotgun (WGS) entry which is preliminary data.</text>
</comment>
<dbReference type="Proteomes" id="UP000280307">
    <property type="component" value="Unassembled WGS sequence"/>
</dbReference>
<name>A0A426TUV0_9CHLR</name>
<sequence length="111" mass="12611">MLNGNWYYDIAGVARDYIQARYPGLQVSVRQELIHAADLITVSVLTDITPRWEAHLSQAEVCLAGGTAAWMLPTIRREYAGVAIRLLEHAIYRVLLGLERLGRHKLRAQER</sequence>
<proteinExistence type="predicted"/>
<evidence type="ECO:0000313" key="2">
    <source>
        <dbReference type="Proteomes" id="UP000280307"/>
    </source>
</evidence>
<organism evidence="1 2">
    <name type="scientific">Candidatus Viridilinea halotolerans</name>
    <dbReference type="NCBI Taxonomy" id="2491704"/>
    <lineage>
        <taxon>Bacteria</taxon>
        <taxon>Bacillati</taxon>
        <taxon>Chloroflexota</taxon>
        <taxon>Chloroflexia</taxon>
        <taxon>Chloroflexales</taxon>
        <taxon>Chloroflexineae</taxon>
        <taxon>Oscillochloridaceae</taxon>
        <taxon>Candidatus Viridilinea</taxon>
    </lineage>
</organism>
<reference evidence="1 2" key="1">
    <citation type="submission" date="2018-12" db="EMBL/GenBank/DDBJ databases">
        <title>Genome Sequence of Candidatus Viridilinea halotolerans isolated from saline sulfide-rich spring.</title>
        <authorList>
            <person name="Grouzdev D.S."/>
            <person name="Burganskaya E.I."/>
            <person name="Krutkina M.S."/>
            <person name="Sukhacheva M.V."/>
            <person name="Gorlenko V.M."/>
        </authorList>
    </citation>
    <scope>NUCLEOTIDE SEQUENCE [LARGE SCALE GENOMIC DNA]</scope>
    <source>
        <strain evidence="1">Chok-6</strain>
    </source>
</reference>